<gene>
    <name evidence="1" type="primary">ps312</name>
    <name evidence="1" type="ORF">LLC_24100</name>
</gene>
<dbReference type="EMBL" id="AP024222">
    <property type="protein sequence ID" value="BCO07170.1"/>
    <property type="molecule type" value="Genomic_DNA"/>
</dbReference>
<evidence type="ECO:0000313" key="1">
    <source>
        <dbReference type="EMBL" id="BCO07170.1"/>
    </source>
</evidence>
<dbReference type="AlphaFoldDB" id="A0A2Z5Z640"/>
<protein>
    <submittedName>
        <fullName evidence="1">Uncharacterized protein</fullName>
    </submittedName>
</protein>
<accession>A0A2Z5Z640</accession>
<dbReference type="Proteomes" id="UP000595253">
    <property type="component" value="Chromosome"/>
</dbReference>
<name>A0A2Z5Z640_LACLC</name>
<reference evidence="1 2" key="1">
    <citation type="submission" date="2020-12" db="EMBL/GenBank/DDBJ databases">
        <title>Complete genome sequence of lactococcus lactis subsp. cremoris strain EPSC and strain G3-2.</title>
        <authorList>
            <person name="Kita K."/>
            <person name="Ishikawa S."/>
        </authorList>
    </citation>
    <scope>NUCLEOTIDE SEQUENCE [LARGE SCALE GENOMIC DNA]</scope>
    <source>
        <strain evidence="1 2">EPSC</strain>
    </source>
</reference>
<evidence type="ECO:0000313" key="2">
    <source>
        <dbReference type="Proteomes" id="UP000595253"/>
    </source>
</evidence>
<proteinExistence type="predicted"/>
<dbReference type="RefSeq" id="WP_004255712.1">
    <property type="nucleotide sequence ID" value="NZ_AP018499.1"/>
</dbReference>
<organism evidence="1 2">
    <name type="scientific">Lactococcus lactis subsp. cremoris</name>
    <name type="common">Streptococcus cremoris</name>
    <dbReference type="NCBI Taxonomy" id="1359"/>
    <lineage>
        <taxon>Bacteria</taxon>
        <taxon>Bacillati</taxon>
        <taxon>Bacillota</taxon>
        <taxon>Bacilli</taxon>
        <taxon>Lactobacillales</taxon>
        <taxon>Streptococcaceae</taxon>
        <taxon>Lactococcus</taxon>
    </lineage>
</organism>
<sequence length="89" mass="10330">MSILSIEAEHELTQSVLSHVDKLVEARVEQSREFPYKKKADLKRELSINEAYYKKLVVAGLREVILEEGDKTVWVSKKQLEQLMDQLAE</sequence>